<feature type="compositionally biased region" description="Polar residues" evidence="1">
    <location>
        <begin position="42"/>
        <end position="55"/>
    </location>
</feature>
<comment type="caution">
    <text evidence="2">The sequence shown here is derived from an EMBL/GenBank/DDBJ whole genome shotgun (WGS) entry which is preliminary data.</text>
</comment>
<sequence length="224" mass="23926">MASLENATSTGSNLLAKLTPAPTPQKDHSLIESESEDELATSPVTLSSLSKSATSCKKRRMTLLAVPTSTSSVSLRHPPTSPTSTRDATRHLGSAQNSRAPAKTPRKVAAAKKTLNGRPPSQSTPTKDACPWDYDIYDVMATPETPTLSSPTANFEVYDAIQSPSSPISTPTATAQGLLGSVAFTVAEISTIIQDLEDVVAETLQGGDERLRMHIRLLRERLKE</sequence>
<reference evidence="2" key="1">
    <citation type="submission" date="2023-02" db="EMBL/GenBank/DDBJ databases">
        <title>Colletotrichum kahawae CIFC_Que2 genome sequencing and assembly.</title>
        <authorList>
            <person name="Baroncelli R."/>
        </authorList>
    </citation>
    <scope>NUCLEOTIDE SEQUENCE</scope>
    <source>
        <strain evidence="2">CIFC_Que2</strain>
    </source>
</reference>
<dbReference type="EMBL" id="VYYT01000588">
    <property type="protein sequence ID" value="KAK2731328.1"/>
    <property type="molecule type" value="Genomic_DNA"/>
</dbReference>
<dbReference type="Proteomes" id="UP001281614">
    <property type="component" value="Unassembled WGS sequence"/>
</dbReference>
<feature type="compositionally biased region" description="Polar residues" evidence="1">
    <location>
        <begin position="1"/>
        <end position="13"/>
    </location>
</feature>
<evidence type="ECO:0000313" key="2">
    <source>
        <dbReference type="EMBL" id="KAK2731328.1"/>
    </source>
</evidence>
<evidence type="ECO:0000313" key="3">
    <source>
        <dbReference type="Proteomes" id="UP001281614"/>
    </source>
</evidence>
<name>A0AAE0D0T2_COLKA</name>
<accession>A0AAE0D0T2</accession>
<organism evidence="2 3">
    <name type="scientific">Colletotrichum kahawae</name>
    <name type="common">Coffee berry disease fungus</name>
    <dbReference type="NCBI Taxonomy" id="34407"/>
    <lineage>
        <taxon>Eukaryota</taxon>
        <taxon>Fungi</taxon>
        <taxon>Dikarya</taxon>
        <taxon>Ascomycota</taxon>
        <taxon>Pezizomycotina</taxon>
        <taxon>Sordariomycetes</taxon>
        <taxon>Hypocreomycetidae</taxon>
        <taxon>Glomerellales</taxon>
        <taxon>Glomerellaceae</taxon>
        <taxon>Colletotrichum</taxon>
        <taxon>Colletotrichum gloeosporioides species complex</taxon>
    </lineage>
</organism>
<dbReference type="AlphaFoldDB" id="A0AAE0D0T2"/>
<gene>
    <name evidence="2" type="ORF">CKAH01_08976</name>
</gene>
<proteinExistence type="predicted"/>
<keyword evidence="3" id="KW-1185">Reference proteome</keyword>
<evidence type="ECO:0000256" key="1">
    <source>
        <dbReference type="SAM" id="MobiDB-lite"/>
    </source>
</evidence>
<protein>
    <submittedName>
        <fullName evidence="2">Uncharacterized protein</fullName>
    </submittedName>
</protein>
<feature type="region of interest" description="Disordered" evidence="1">
    <location>
        <begin position="1"/>
        <end position="129"/>
    </location>
</feature>